<dbReference type="SUPFAM" id="SSF56281">
    <property type="entry name" value="Metallo-hydrolase/oxidoreductase"/>
    <property type="match status" value="1"/>
</dbReference>
<proteinExistence type="predicted"/>
<name>A0A0S6Z0I7_9GAMM</name>
<dbReference type="PANTHER" id="PTHR30619">
    <property type="entry name" value="DNA INTERNALIZATION/COMPETENCE PROTEIN COMEC/REC2"/>
    <property type="match status" value="1"/>
</dbReference>
<gene>
    <name evidence="1" type="ORF">MBSD_0762</name>
</gene>
<protein>
    <submittedName>
        <fullName evidence="1">Competence protein ComEC</fullName>
    </submittedName>
</protein>
<sequence>MRFRMLYPREPGTRTGNDGACVLLVEGGGGRLLLPSDVDASVEPGIAAAVGDGPPLVLVVPHHGSRSSSSAPFLAALRPAWAIVSAGWRNRFGHPHPEVSARYAAAGVPLLDTAWAGAVRVRFPADAPPRPPESWRAQSRRYWRE</sequence>
<dbReference type="EMBL" id="DF952378">
    <property type="protein sequence ID" value="GAN44238.1"/>
    <property type="molecule type" value="Genomic_DNA"/>
</dbReference>
<organism evidence="1">
    <name type="scientific">Mizugakiibacter sediminis</name>
    <dbReference type="NCBI Taxonomy" id="1475481"/>
    <lineage>
        <taxon>Bacteria</taxon>
        <taxon>Pseudomonadati</taxon>
        <taxon>Pseudomonadota</taxon>
        <taxon>Gammaproteobacteria</taxon>
        <taxon>Lysobacterales</taxon>
        <taxon>Rhodanobacteraceae</taxon>
        <taxon>Mizugakiibacter</taxon>
    </lineage>
</organism>
<evidence type="ECO:0000313" key="1">
    <source>
        <dbReference type="EMBL" id="GAN44238.1"/>
    </source>
</evidence>
<dbReference type="PANTHER" id="PTHR30619:SF1">
    <property type="entry name" value="RECOMBINATION PROTEIN 2"/>
    <property type="match status" value="1"/>
</dbReference>
<dbReference type="AlphaFoldDB" id="A0A0S6Z0I7"/>
<dbReference type="HOGENOM" id="CLU_119202_0_0_6"/>
<reference evidence="1" key="1">
    <citation type="submission" date="2015-03" db="EMBL/GenBank/DDBJ databases">
        <title>Draft genome sequence of Mizugakiibacter sediminis skMP5.</title>
        <authorList>
            <person name="Watanabe T."/>
            <person name="Kojima H."/>
            <person name="Fukui M."/>
        </authorList>
    </citation>
    <scope>NUCLEOTIDE SEQUENCE</scope>
    <source>
        <strain evidence="1">SkMP5</strain>
    </source>
</reference>
<accession>A0A0S6Z0I7</accession>
<dbReference type="Gene3D" id="3.60.15.10">
    <property type="entry name" value="Ribonuclease Z/Hydroxyacylglutathione hydrolase-like"/>
    <property type="match status" value="1"/>
</dbReference>
<dbReference type="InterPro" id="IPR036866">
    <property type="entry name" value="RibonucZ/Hydroxyglut_hydro"/>
</dbReference>
<dbReference type="InterPro" id="IPR052159">
    <property type="entry name" value="Competence_DNA_uptake"/>
</dbReference>